<evidence type="ECO:0000256" key="2">
    <source>
        <dbReference type="ARBA" id="ARBA00022679"/>
    </source>
</evidence>
<dbReference type="InterPro" id="IPR041698">
    <property type="entry name" value="Methyltransf_25"/>
</dbReference>
<dbReference type="EMBL" id="DXIE01000057">
    <property type="protein sequence ID" value="HIV63082.1"/>
    <property type="molecule type" value="Genomic_DNA"/>
</dbReference>
<dbReference type="GO" id="GO:0008168">
    <property type="term" value="F:methyltransferase activity"/>
    <property type="evidence" value="ECO:0007669"/>
    <property type="project" value="UniProtKB-KW"/>
</dbReference>
<dbReference type="Gene3D" id="3.40.50.150">
    <property type="entry name" value="Vaccinia Virus protein VP39"/>
    <property type="match status" value="1"/>
</dbReference>
<feature type="domain" description="Methyltransferase" evidence="3">
    <location>
        <begin position="42"/>
        <end position="130"/>
    </location>
</feature>
<accession>A0A9D1PL39</accession>
<evidence type="ECO:0000259" key="3">
    <source>
        <dbReference type="Pfam" id="PF13649"/>
    </source>
</evidence>
<protein>
    <submittedName>
        <fullName evidence="4">Class I SAM-dependent methyltransferase</fullName>
    </submittedName>
</protein>
<organism evidence="4 5">
    <name type="scientific">Candidatus Butyricicoccus avistercoris</name>
    <dbReference type="NCBI Taxonomy" id="2838518"/>
    <lineage>
        <taxon>Bacteria</taxon>
        <taxon>Bacillati</taxon>
        <taxon>Bacillota</taxon>
        <taxon>Clostridia</taxon>
        <taxon>Eubacteriales</taxon>
        <taxon>Butyricicoccaceae</taxon>
        <taxon>Butyricicoccus</taxon>
    </lineage>
</organism>
<dbReference type="SUPFAM" id="SSF53335">
    <property type="entry name" value="S-adenosyl-L-methionine-dependent methyltransferases"/>
    <property type="match status" value="1"/>
</dbReference>
<gene>
    <name evidence="4" type="ORF">H9746_09650</name>
</gene>
<dbReference type="AlphaFoldDB" id="A0A9D1PL39"/>
<dbReference type="GO" id="GO:0032259">
    <property type="term" value="P:methylation"/>
    <property type="evidence" value="ECO:0007669"/>
    <property type="project" value="UniProtKB-KW"/>
</dbReference>
<dbReference type="Proteomes" id="UP000886808">
    <property type="component" value="Unassembled WGS sequence"/>
</dbReference>
<name>A0A9D1PL39_9FIRM</name>
<dbReference type="Pfam" id="PF13649">
    <property type="entry name" value="Methyltransf_25"/>
    <property type="match status" value="1"/>
</dbReference>
<evidence type="ECO:0000256" key="1">
    <source>
        <dbReference type="ARBA" id="ARBA00022603"/>
    </source>
</evidence>
<evidence type="ECO:0000313" key="4">
    <source>
        <dbReference type="EMBL" id="HIV63082.1"/>
    </source>
</evidence>
<keyword evidence="2" id="KW-0808">Transferase</keyword>
<comment type="caution">
    <text evidence="4">The sequence shown here is derived from an EMBL/GenBank/DDBJ whole genome shotgun (WGS) entry which is preliminary data.</text>
</comment>
<evidence type="ECO:0000313" key="5">
    <source>
        <dbReference type="Proteomes" id="UP000886808"/>
    </source>
</evidence>
<sequence>MKNSTIDYYNTNAEKFVNDTINVEFTDIQNKFIGKLHSGAMILDFGCGSGRDTKYFISRGYQVDAIDGSKELCKIATEYTGIEVKNIYFEDFKEQNKYDAIWACSSILHLARNDLKNVIKNMVITLKDNGVIYTSFKYGTFEGERNGRYFTDMTEKSFNELIHDINGVIIEEYWVTGDARPERGNEKWLNLILRKK</sequence>
<proteinExistence type="predicted"/>
<dbReference type="PANTHER" id="PTHR43861">
    <property type="entry name" value="TRANS-ACONITATE 2-METHYLTRANSFERASE-RELATED"/>
    <property type="match status" value="1"/>
</dbReference>
<dbReference type="CDD" id="cd02440">
    <property type="entry name" value="AdoMet_MTases"/>
    <property type="match status" value="1"/>
</dbReference>
<dbReference type="InterPro" id="IPR029063">
    <property type="entry name" value="SAM-dependent_MTases_sf"/>
</dbReference>
<reference evidence="4" key="2">
    <citation type="submission" date="2021-04" db="EMBL/GenBank/DDBJ databases">
        <authorList>
            <person name="Gilroy R."/>
        </authorList>
    </citation>
    <scope>NUCLEOTIDE SEQUENCE</scope>
    <source>
        <strain evidence="4">CHK193-4272</strain>
    </source>
</reference>
<keyword evidence="1 4" id="KW-0489">Methyltransferase</keyword>
<reference evidence="4" key="1">
    <citation type="journal article" date="2021" name="PeerJ">
        <title>Extensive microbial diversity within the chicken gut microbiome revealed by metagenomics and culture.</title>
        <authorList>
            <person name="Gilroy R."/>
            <person name="Ravi A."/>
            <person name="Getino M."/>
            <person name="Pursley I."/>
            <person name="Horton D.L."/>
            <person name="Alikhan N.F."/>
            <person name="Baker D."/>
            <person name="Gharbi K."/>
            <person name="Hall N."/>
            <person name="Watson M."/>
            <person name="Adriaenssens E.M."/>
            <person name="Foster-Nyarko E."/>
            <person name="Jarju S."/>
            <person name="Secka A."/>
            <person name="Antonio M."/>
            <person name="Oren A."/>
            <person name="Chaudhuri R.R."/>
            <person name="La Ragione R."/>
            <person name="Hildebrand F."/>
            <person name="Pallen M.J."/>
        </authorList>
    </citation>
    <scope>NUCLEOTIDE SEQUENCE</scope>
    <source>
        <strain evidence="4">CHK193-4272</strain>
    </source>
</reference>
<dbReference type="PANTHER" id="PTHR43861:SF1">
    <property type="entry name" value="TRANS-ACONITATE 2-METHYLTRANSFERASE"/>
    <property type="match status" value="1"/>
</dbReference>